<accession>A0A2J6SPK8</accession>
<dbReference type="AlphaFoldDB" id="A0A2J6SPK8"/>
<evidence type="ECO:0000313" key="3">
    <source>
        <dbReference type="Proteomes" id="UP000235371"/>
    </source>
</evidence>
<gene>
    <name evidence="2" type="ORF">K444DRAFT_189567</name>
</gene>
<feature type="compositionally biased region" description="Acidic residues" evidence="1">
    <location>
        <begin position="655"/>
        <end position="666"/>
    </location>
</feature>
<name>A0A2J6SPK8_9HELO</name>
<feature type="compositionally biased region" description="Acidic residues" evidence="1">
    <location>
        <begin position="680"/>
        <end position="696"/>
    </location>
</feature>
<feature type="compositionally biased region" description="Polar residues" evidence="1">
    <location>
        <begin position="561"/>
        <end position="576"/>
    </location>
</feature>
<dbReference type="EMBL" id="KZ613895">
    <property type="protein sequence ID" value="PMD52715.1"/>
    <property type="molecule type" value="Genomic_DNA"/>
</dbReference>
<feature type="compositionally biased region" description="Acidic residues" evidence="1">
    <location>
        <begin position="580"/>
        <end position="623"/>
    </location>
</feature>
<proteinExistence type="predicted"/>
<organism evidence="2 3">
    <name type="scientific">Hyaloscypha bicolor E</name>
    <dbReference type="NCBI Taxonomy" id="1095630"/>
    <lineage>
        <taxon>Eukaryota</taxon>
        <taxon>Fungi</taxon>
        <taxon>Dikarya</taxon>
        <taxon>Ascomycota</taxon>
        <taxon>Pezizomycotina</taxon>
        <taxon>Leotiomycetes</taxon>
        <taxon>Helotiales</taxon>
        <taxon>Hyaloscyphaceae</taxon>
        <taxon>Hyaloscypha</taxon>
        <taxon>Hyaloscypha bicolor</taxon>
    </lineage>
</organism>
<dbReference type="Proteomes" id="UP000235371">
    <property type="component" value="Unassembled WGS sequence"/>
</dbReference>
<dbReference type="GeneID" id="36578993"/>
<feature type="region of interest" description="Disordered" evidence="1">
    <location>
        <begin position="518"/>
        <end position="702"/>
    </location>
</feature>
<feature type="region of interest" description="Disordered" evidence="1">
    <location>
        <begin position="461"/>
        <end position="483"/>
    </location>
</feature>
<feature type="region of interest" description="Disordered" evidence="1">
    <location>
        <begin position="215"/>
        <end position="251"/>
    </location>
</feature>
<dbReference type="RefSeq" id="XP_024729619.1">
    <property type="nucleotide sequence ID" value="XM_024870911.1"/>
</dbReference>
<evidence type="ECO:0008006" key="4">
    <source>
        <dbReference type="Google" id="ProtNLM"/>
    </source>
</evidence>
<dbReference type="STRING" id="1095630.A0A2J6SPK8"/>
<evidence type="ECO:0000256" key="1">
    <source>
        <dbReference type="SAM" id="MobiDB-lite"/>
    </source>
</evidence>
<feature type="region of interest" description="Disordered" evidence="1">
    <location>
        <begin position="144"/>
        <end position="183"/>
    </location>
</feature>
<keyword evidence="3" id="KW-1185">Reference proteome</keyword>
<dbReference type="InParanoid" id="A0A2J6SPK8"/>
<dbReference type="OrthoDB" id="5363079at2759"/>
<sequence>MAEVSNGARAIQTTAHIPIAQLTPLLAAPASRSIKAVVTLTWPYSSKTGSVAFLLSEPDFRLRRTRGQVRAQFSGSSAKEVAKSGIASGDGIILSLDGVEWVHDATVATPGRGVEFELKFTERLLLQFQQEESQEAKTIDIDHPATEPEVGAPPRIPTPELAISPSAASTETSSGPPDSATKIKDLYDSPAFIKRARTSYGSLFDSDFDPFAEEDGTIPGKGRKRTRLSSTWRYSSRSPTPEAEEEVVEPVVTPPELVGKSLPAMIDEGCQTIGLEDGGAAEALASFARQSINVGRDSYPFLNGTAASNAVPRPEASFENALPTGQPPTFQVQHIDDLERLNTNQIAPQSPHLQPVSSEFLPQVSPLLSRNTLFTVNIQSTAGVENTQSLPLQSQVAQINSQTAVTDAEALYRASPTGRRGEQVEVDVPAFHGPLADISVVEPPVFENHYNAEDQYGHWQSSTHLSHHASPYRATEAASEDAQEDRFYVEEGGEEVEQYSHNGFPASHAEMLHSHQYPEIDDGLPDQHLSGWGPRAPDVPYPDLQDHGLEDNTAMHPPQPRSTAMSRSQSGQSQVVDLTESSDEEGEGPVEGALEEDDSQLEDEEEEILRDEDGSLDEQEEQVADVVRSRHFPQRDALEHEEDFEVEGSEREEQYYDDGLEDEGADTIDQRFNVPPGQEFYDEEEEEYESEDEDMEVPPHHK</sequence>
<evidence type="ECO:0000313" key="2">
    <source>
        <dbReference type="EMBL" id="PMD52715.1"/>
    </source>
</evidence>
<protein>
    <recommendedName>
        <fullName evidence="4">Telomeric single stranded DNA binding POT1/Cdc13 domain-containing protein</fullName>
    </recommendedName>
</protein>
<reference evidence="2 3" key="1">
    <citation type="submission" date="2016-04" db="EMBL/GenBank/DDBJ databases">
        <title>A degradative enzymes factory behind the ericoid mycorrhizal symbiosis.</title>
        <authorList>
            <consortium name="DOE Joint Genome Institute"/>
            <person name="Martino E."/>
            <person name="Morin E."/>
            <person name="Grelet G."/>
            <person name="Kuo A."/>
            <person name="Kohler A."/>
            <person name="Daghino S."/>
            <person name="Barry K."/>
            <person name="Choi C."/>
            <person name="Cichocki N."/>
            <person name="Clum A."/>
            <person name="Copeland A."/>
            <person name="Hainaut M."/>
            <person name="Haridas S."/>
            <person name="Labutti K."/>
            <person name="Lindquist E."/>
            <person name="Lipzen A."/>
            <person name="Khouja H.-R."/>
            <person name="Murat C."/>
            <person name="Ohm R."/>
            <person name="Olson A."/>
            <person name="Spatafora J."/>
            <person name="Veneault-Fourrey C."/>
            <person name="Henrissat B."/>
            <person name="Grigoriev I."/>
            <person name="Martin F."/>
            <person name="Perotto S."/>
        </authorList>
    </citation>
    <scope>NUCLEOTIDE SEQUENCE [LARGE SCALE GENOMIC DNA]</scope>
    <source>
        <strain evidence="2 3">E</strain>
    </source>
</reference>
<feature type="compositionally biased region" description="Polar residues" evidence="1">
    <location>
        <begin position="228"/>
        <end position="238"/>
    </location>
</feature>
<feature type="compositionally biased region" description="Polar residues" evidence="1">
    <location>
        <begin position="166"/>
        <end position="176"/>
    </location>
</feature>